<dbReference type="EMBL" id="JAFLWW010000005">
    <property type="protein sequence ID" value="MBT1157390.1"/>
    <property type="molecule type" value="Genomic_DNA"/>
</dbReference>
<sequence length="209" mass="22091">MQIEIHADVLCPWSYIAKRRLEAASALAGTPVTTVWRSFELSPEGGPMPGDSAADMIRQWRGDAAEARINEIMSLGAAEGIRLDLENARPVNSFNAHRLVHLGAAVGKADAVMERLLRAYHSEAQNIANLGVLDRLGREAGLEPSAVAELLVGKDFADAVRADRRLAVERGISGVPVMVLAGAAPTSAVKQVEELAGLLRQAAGSQPGG</sequence>
<comment type="caution">
    <text evidence="2">The sequence shown here is derived from an EMBL/GenBank/DDBJ whole genome shotgun (WGS) entry which is preliminary data.</text>
</comment>
<dbReference type="CDD" id="cd03024">
    <property type="entry name" value="DsbA_FrnE"/>
    <property type="match status" value="1"/>
</dbReference>
<dbReference type="PANTHER" id="PTHR13887">
    <property type="entry name" value="GLUTATHIONE S-TRANSFERASE KAPPA"/>
    <property type="match status" value="1"/>
</dbReference>
<dbReference type="PANTHER" id="PTHR13887:SF41">
    <property type="entry name" value="THIOREDOXIN SUPERFAMILY PROTEIN"/>
    <property type="match status" value="1"/>
</dbReference>
<dbReference type="Gene3D" id="3.40.30.10">
    <property type="entry name" value="Glutaredoxin"/>
    <property type="match status" value="1"/>
</dbReference>
<name>A0A9X1ACI6_9HYPH</name>
<proteinExistence type="predicted"/>
<dbReference type="InterPro" id="IPR001853">
    <property type="entry name" value="DSBA-like_thioredoxin_dom"/>
</dbReference>
<feature type="domain" description="DSBA-like thioredoxin" evidence="1">
    <location>
        <begin position="2"/>
        <end position="183"/>
    </location>
</feature>
<protein>
    <submittedName>
        <fullName evidence="2">DsbA family oxidoreductase</fullName>
    </submittedName>
</protein>
<accession>A0A9X1ACI6</accession>
<dbReference type="Proteomes" id="UP001138921">
    <property type="component" value="Unassembled WGS sequence"/>
</dbReference>
<dbReference type="InterPro" id="IPR036249">
    <property type="entry name" value="Thioredoxin-like_sf"/>
</dbReference>
<organism evidence="2 3">
    <name type="scientific">Aminobacter anthyllidis</name>
    <dbReference type="NCBI Taxonomy" id="1035067"/>
    <lineage>
        <taxon>Bacteria</taxon>
        <taxon>Pseudomonadati</taxon>
        <taxon>Pseudomonadota</taxon>
        <taxon>Alphaproteobacteria</taxon>
        <taxon>Hyphomicrobiales</taxon>
        <taxon>Phyllobacteriaceae</taxon>
        <taxon>Aminobacter</taxon>
    </lineage>
</organism>
<dbReference type="AlphaFoldDB" id="A0A9X1ACI6"/>
<keyword evidence="3" id="KW-1185">Reference proteome</keyword>
<evidence type="ECO:0000313" key="3">
    <source>
        <dbReference type="Proteomes" id="UP001138921"/>
    </source>
</evidence>
<dbReference type="SUPFAM" id="SSF52833">
    <property type="entry name" value="Thioredoxin-like"/>
    <property type="match status" value="1"/>
</dbReference>
<reference evidence="2" key="1">
    <citation type="journal article" date="2021" name="Microorganisms">
        <title>Phylogenomic Reconstruction and Metabolic Potential of the Genus Aminobacter.</title>
        <authorList>
            <person name="Artuso I."/>
            <person name="Turrini P."/>
            <person name="Pirolo M."/>
            <person name="Lugli G.A."/>
            <person name="Ventura M."/>
            <person name="Visca P."/>
        </authorList>
    </citation>
    <scope>NUCLEOTIDE SEQUENCE</scope>
    <source>
        <strain evidence="2">LMG 26462</strain>
    </source>
</reference>
<gene>
    <name evidence="2" type="ORF">J1C56_17500</name>
</gene>
<evidence type="ECO:0000313" key="2">
    <source>
        <dbReference type="EMBL" id="MBT1157390.1"/>
    </source>
</evidence>
<reference evidence="2" key="2">
    <citation type="submission" date="2021-03" db="EMBL/GenBank/DDBJ databases">
        <authorList>
            <person name="Artuso I."/>
            <person name="Turrini P."/>
            <person name="Pirolo M."/>
            <person name="Lugli G.A."/>
            <person name="Ventura M."/>
            <person name="Visca P."/>
        </authorList>
    </citation>
    <scope>NUCLEOTIDE SEQUENCE</scope>
    <source>
        <strain evidence="2">LMG 26462</strain>
    </source>
</reference>
<dbReference type="GO" id="GO:0016491">
    <property type="term" value="F:oxidoreductase activity"/>
    <property type="evidence" value="ECO:0007669"/>
    <property type="project" value="InterPro"/>
</dbReference>
<dbReference type="Pfam" id="PF01323">
    <property type="entry name" value="DSBA"/>
    <property type="match status" value="1"/>
</dbReference>
<dbReference type="RefSeq" id="WP_214391354.1">
    <property type="nucleotide sequence ID" value="NZ_JAFLWW010000005.1"/>
</dbReference>
<evidence type="ECO:0000259" key="1">
    <source>
        <dbReference type="Pfam" id="PF01323"/>
    </source>
</evidence>